<sequence length="366" mass="42993">MIKQKSFMLLLFICSFIFTQNLFPQFNIYSDYQLIYDDNIFNNYLNTDDYINSLSLGSAYNFESEFNNFQIYYEGVFGDFTKNKIKSFNSHKVGIVNTHLFGDDYNPLNVGINYTLRNNRDDFTIYDFRQLSAYANFRHTIEETNFLISGYIFYRNEYPNFNVFSNYEHKAFIKWISNFESLTSVMVSTEFNYKKYFEQYNFNGYANDGSFLRLHLNIGQSLGENTGANLFASYRKNLSEKSRYVISDSLIFYEEEIFNDLYAFNSFEVGIGFAQIIDENIKLSSELKYSPKYFTSLYSADEFGNELDALREDKQISLGIGIEYQLTTILEGLDISATFNFIKNNSNDFYYDYSNQIYSVSIGYGF</sequence>
<dbReference type="EMBL" id="DSVI01000008">
    <property type="protein sequence ID" value="HGT47813.1"/>
    <property type="molecule type" value="Genomic_DNA"/>
</dbReference>
<feature type="signal peptide" evidence="1">
    <location>
        <begin position="1"/>
        <end position="19"/>
    </location>
</feature>
<proteinExistence type="predicted"/>
<comment type="caution">
    <text evidence="2">The sequence shown here is derived from an EMBL/GenBank/DDBJ whole genome shotgun (WGS) entry which is preliminary data.</text>
</comment>
<accession>A0A832G2B9</accession>
<feature type="chain" id="PRO_5032456171" evidence="1">
    <location>
        <begin position="20"/>
        <end position="366"/>
    </location>
</feature>
<gene>
    <name evidence="2" type="ORF">ENS56_07245</name>
</gene>
<protein>
    <submittedName>
        <fullName evidence="2">Uncharacterized protein</fullName>
    </submittedName>
</protein>
<keyword evidence="1" id="KW-0732">Signal</keyword>
<reference evidence="2" key="1">
    <citation type="journal article" date="2020" name="mSystems">
        <title>Genome- and Community-Level Interaction Insights into Carbon Utilization and Element Cycling Functions of Hydrothermarchaeota in Hydrothermal Sediment.</title>
        <authorList>
            <person name="Zhou Z."/>
            <person name="Liu Y."/>
            <person name="Xu W."/>
            <person name="Pan J."/>
            <person name="Luo Z.H."/>
            <person name="Li M."/>
        </authorList>
    </citation>
    <scope>NUCLEOTIDE SEQUENCE [LARGE SCALE GENOMIC DNA]</scope>
    <source>
        <strain evidence="2">SpSt-500</strain>
    </source>
</reference>
<name>A0A832G2B9_9BACT</name>
<dbReference type="AlphaFoldDB" id="A0A832G2B9"/>
<organism evidence="2">
    <name type="scientific">Ignavibacterium album</name>
    <dbReference type="NCBI Taxonomy" id="591197"/>
    <lineage>
        <taxon>Bacteria</taxon>
        <taxon>Pseudomonadati</taxon>
        <taxon>Ignavibacteriota</taxon>
        <taxon>Ignavibacteria</taxon>
        <taxon>Ignavibacteriales</taxon>
        <taxon>Ignavibacteriaceae</taxon>
        <taxon>Ignavibacterium</taxon>
    </lineage>
</organism>
<evidence type="ECO:0000256" key="1">
    <source>
        <dbReference type="SAM" id="SignalP"/>
    </source>
</evidence>
<evidence type="ECO:0000313" key="2">
    <source>
        <dbReference type="EMBL" id="HGT47813.1"/>
    </source>
</evidence>